<proteinExistence type="predicted"/>
<evidence type="ECO:0000256" key="6">
    <source>
        <dbReference type="ARBA" id="ARBA00023242"/>
    </source>
</evidence>
<evidence type="ECO:0000256" key="2">
    <source>
        <dbReference type="ARBA" id="ARBA00022737"/>
    </source>
</evidence>
<dbReference type="Gene3D" id="4.10.280.10">
    <property type="entry name" value="Helix-loop-helix DNA-binding domain"/>
    <property type="match status" value="1"/>
</dbReference>
<keyword evidence="4" id="KW-0238">DNA-binding</keyword>
<dbReference type="SMART" id="SM00353">
    <property type="entry name" value="HLH"/>
    <property type="match status" value="1"/>
</dbReference>
<name>A0A814ATR0_ADIRI</name>
<evidence type="ECO:0000259" key="9">
    <source>
        <dbReference type="PROSITE" id="PS50112"/>
    </source>
</evidence>
<dbReference type="GO" id="GO:0005667">
    <property type="term" value="C:transcription regulator complex"/>
    <property type="evidence" value="ECO:0007669"/>
    <property type="project" value="InterPro"/>
</dbReference>
<accession>A0A814ATR0</accession>
<evidence type="ECO:0000256" key="1">
    <source>
        <dbReference type="ARBA" id="ARBA00004123"/>
    </source>
</evidence>
<evidence type="ECO:0000313" key="12">
    <source>
        <dbReference type="Proteomes" id="UP000663852"/>
    </source>
</evidence>
<dbReference type="GO" id="GO:0003677">
    <property type="term" value="F:DNA binding"/>
    <property type="evidence" value="ECO:0007669"/>
    <property type="project" value="UniProtKB-KW"/>
</dbReference>
<keyword evidence="8" id="KW-0472">Membrane</keyword>
<evidence type="ECO:0000256" key="3">
    <source>
        <dbReference type="ARBA" id="ARBA00023015"/>
    </source>
</evidence>
<dbReference type="Pfam" id="PF14598">
    <property type="entry name" value="PAS_11"/>
    <property type="match status" value="1"/>
</dbReference>
<dbReference type="InterPro" id="IPR035965">
    <property type="entry name" value="PAS-like_dom_sf"/>
</dbReference>
<organism evidence="11 12">
    <name type="scientific">Adineta ricciae</name>
    <name type="common">Rotifer</name>
    <dbReference type="NCBI Taxonomy" id="249248"/>
    <lineage>
        <taxon>Eukaryota</taxon>
        <taxon>Metazoa</taxon>
        <taxon>Spiralia</taxon>
        <taxon>Gnathifera</taxon>
        <taxon>Rotifera</taxon>
        <taxon>Eurotatoria</taxon>
        <taxon>Bdelloidea</taxon>
        <taxon>Adinetida</taxon>
        <taxon>Adinetidae</taxon>
        <taxon>Adineta</taxon>
    </lineage>
</organism>
<dbReference type="GO" id="GO:0003700">
    <property type="term" value="F:DNA-binding transcription factor activity"/>
    <property type="evidence" value="ECO:0007669"/>
    <property type="project" value="InterPro"/>
</dbReference>
<dbReference type="InterPro" id="IPR050933">
    <property type="entry name" value="Circadian_TF"/>
</dbReference>
<dbReference type="EMBL" id="CAJNOJ010000037">
    <property type="protein sequence ID" value="CAF0918294.1"/>
    <property type="molecule type" value="Genomic_DNA"/>
</dbReference>
<keyword evidence="8" id="KW-0812">Transmembrane</keyword>
<dbReference type="PANTHER" id="PTHR23042">
    <property type="entry name" value="CIRCADIAN PROTEIN CLOCK/ARNT/BMAL/PAS"/>
    <property type="match status" value="1"/>
</dbReference>
<dbReference type="SMART" id="SM00091">
    <property type="entry name" value="PAS"/>
    <property type="match status" value="2"/>
</dbReference>
<evidence type="ECO:0000313" key="11">
    <source>
        <dbReference type="EMBL" id="CAF0918294.1"/>
    </source>
</evidence>
<evidence type="ECO:0000256" key="5">
    <source>
        <dbReference type="ARBA" id="ARBA00023163"/>
    </source>
</evidence>
<dbReference type="AlphaFoldDB" id="A0A814ATR0"/>
<evidence type="ECO:0000256" key="4">
    <source>
        <dbReference type="ARBA" id="ARBA00023125"/>
    </source>
</evidence>
<comment type="caution">
    <text evidence="11">The sequence shown here is derived from an EMBL/GenBank/DDBJ whole genome shotgun (WGS) entry which is preliminary data.</text>
</comment>
<dbReference type="PROSITE" id="PS50888">
    <property type="entry name" value="BHLH"/>
    <property type="match status" value="1"/>
</dbReference>
<keyword evidence="6" id="KW-0539">Nucleus</keyword>
<dbReference type="Proteomes" id="UP000663852">
    <property type="component" value="Unassembled WGS sequence"/>
</dbReference>
<keyword evidence="8" id="KW-1133">Transmembrane helix</keyword>
<dbReference type="Gene3D" id="3.30.450.20">
    <property type="entry name" value="PAS domain"/>
    <property type="match status" value="2"/>
</dbReference>
<keyword evidence="2" id="KW-0677">Repeat</keyword>
<feature type="domain" description="BHLH" evidence="10">
    <location>
        <begin position="110"/>
        <end position="161"/>
    </location>
</feature>
<evidence type="ECO:0000256" key="7">
    <source>
        <dbReference type="SAM" id="MobiDB-lite"/>
    </source>
</evidence>
<keyword evidence="5" id="KW-0804">Transcription</keyword>
<protein>
    <submittedName>
        <fullName evidence="11">Uncharacterized protein</fullName>
    </submittedName>
</protein>
<dbReference type="InterPro" id="IPR013767">
    <property type="entry name" value="PAS_fold"/>
</dbReference>
<comment type="subcellular location">
    <subcellularLocation>
        <location evidence="1">Nucleus</location>
    </subcellularLocation>
</comment>
<dbReference type="SUPFAM" id="SSF47459">
    <property type="entry name" value="HLH, helix-loop-helix DNA-binding domain"/>
    <property type="match status" value="1"/>
</dbReference>
<dbReference type="GO" id="GO:0005737">
    <property type="term" value="C:cytoplasm"/>
    <property type="evidence" value="ECO:0007669"/>
    <property type="project" value="InterPro"/>
</dbReference>
<dbReference type="NCBIfam" id="TIGR00229">
    <property type="entry name" value="sensory_box"/>
    <property type="match status" value="2"/>
</dbReference>
<feature type="region of interest" description="Disordered" evidence="7">
    <location>
        <begin position="85"/>
        <end position="118"/>
    </location>
</feature>
<feature type="compositionally biased region" description="Acidic residues" evidence="7">
    <location>
        <begin position="87"/>
        <end position="98"/>
    </location>
</feature>
<dbReference type="Pfam" id="PF00989">
    <property type="entry name" value="PAS"/>
    <property type="match status" value="1"/>
</dbReference>
<evidence type="ECO:0000259" key="10">
    <source>
        <dbReference type="PROSITE" id="PS50888"/>
    </source>
</evidence>
<dbReference type="OrthoDB" id="71302at2759"/>
<dbReference type="SUPFAM" id="SSF55785">
    <property type="entry name" value="PYP-like sensor domain (PAS domain)"/>
    <property type="match status" value="2"/>
</dbReference>
<evidence type="ECO:0000256" key="8">
    <source>
        <dbReference type="SAM" id="Phobius"/>
    </source>
</evidence>
<keyword evidence="3" id="KW-0805">Transcription regulation</keyword>
<dbReference type="InterPro" id="IPR011598">
    <property type="entry name" value="bHLH_dom"/>
</dbReference>
<dbReference type="PRINTS" id="PR00785">
    <property type="entry name" value="NCTRNSLOCATR"/>
</dbReference>
<dbReference type="CDD" id="cd00130">
    <property type="entry name" value="PAS"/>
    <property type="match status" value="2"/>
</dbReference>
<dbReference type="InterPro" id="IPR000014">
    <property type="entry name" value="PAS"/>
</dbReference>
<gene>
    <name evidence="11" type="ORF">EDS130_LOCUS10630</name>
</gene>
<dbReference type="GO" id="GO:0005634">
    <property type="term" value="C:nucleus"/>
    <property type="evidence" value="ECO:0007669"/>
    <property type="project" value="UniProtKB-SubCell"/>
</dbReference>
<reference evidence="11" key="1">
    <citation type="submission" date="2021-02" db="EMBL/GenBank/DDBJ databases">
        <authorList>
            <person name="Nowell W R."/>
        </authorList>
    </citation>
    <scope>NUCLEOTIDE SEQUENCE</scope>
</reference>
<dbReference type="PROSITE" id="PS50112">
    <property type="entry name" value="PAS"/>
    <property type="match status" value="2"/>
</dbReference>
<feature type="transmembrane region" description="Helical" evidence="8">
    <location>
        <begin position="50"/>
        <end position="69"/>
    </location>
</feature>
<feature type="domain" description="PAS" evidence="9">
    <location>
        <begin position="207"/>
        <end position="249"/>
    </location>
</feature>
<dbReference type="Pfam" id="PF00010">
    <property type="entry name" value="HLH"/>
    <property type="match status" value="1"/>
</dbReference>
<dbReference type="GO" id="GO:0046983">
    <property type="term" value="F:protein dimerization activity"/>
    <property type="evidence" value="ECO:0007669"/>
    <property type="project" value="InterPro"/>
</dbReference>
<sequence>MAVLLLSNQLICNSSKFIKQINTDDRNITSAINIFEHRYKRTTDLGLKRSFFLVFALWYLSATIITIAMPPEQMATDLEAQPRSEICTEEEDTEDDDASLSPPNTKKSKQRRISHSEIERRRREKMNRYIDEIAQLLPIDAAKKLDKLTVLKVAVETIKYLKGTTSKVLSAGFGKQVYLNDDELLQLTLATIDQVGTSFFLIIECQKGRICYASSSTESILGYKSTELCSQTIFDLVYPNDLELIKQQLLNEKKATSTSTGESLNDSKTVRLITTKQNCLEIGNRRSFSCRIVSKLKRTNRKASTQSTNNYITIDFVGYIKQFSPTNENQTESKTRPDRQHSNANLLTPSDVFHAIGNAPVSCLLTMAHVSNTLDQSSPNSSDNVHVIDRMFSCKLNPDGQFTYFDQICYPLLGYTTQDLLGMNFSSLIHEDDRNKVADIWNRVCRDRQIITSGNYRFRTKNNLYITLQTVFEPFVNPWNDELEVIVTRNKTKMKSVRLHNNPSSTLLENPRSVDISSPSSMDSTELIRQLFPPKLNVMILFTNDIFNIL</sequence>
<feature type="domain" description="PAS" evidence="9">
    <location>
        <begin position="396"/>
        <end position="448"/>
    </location>
</feature>
<dbReference type="InterPro" id="IPR001067">
    <property type="entry name" value="Nuc_translocat"/>
</dbReference>
<dbReference type="InterPro" id="IPR036638">
    <property type="entry name" value="HLH_DNA-bd_sf"/>
</dbReference>